<evidence type="ECO:0000256" key="4">
    <source>
        <dbReference type="ARBA" id="ARBA00022692"/>
    </source>
</evidence>
<name>A0ABP7GA33_9ACTN</name>
<sequence length="441" mass="44936">MTAWSRVTLVGPERRVDAVLPAREPIGELMPEMLRLLGDTASGPARLLHLTTASGSILTGDTTLAERDVTDGAVLRLVRSDEPLPAPVVHEVPEAVDEALNGHPGHWSPQAARWTATGAVGALCLALGALVWNGTHDGAGAAVMAVLAAVLLAVGLVLGVVGREPLGTALALGGGAIGVLAVWFTADLYAWPGWLRWGGLAMLPGLIVLGLGVTSPLGRGGVVGGTVALALALVWLGCGLAGLSIADTGVVLALACVVLLSLFLRVALTLSGLTVLDDRRSAAGTVARTDVASALANAHRSVTVATAATAIAAAVAGWGLATEFTWWTASLAVLLAVVVASRSRMFPLVAEKAALLAAAVVIVASFALAWSGQAPWAGWPAAGLLLVTLVLPVTVLSVQAPEHIRARLRRITSRIEAVAVVLLVPVAVGALGTFERLLATF</sequence>
<feature type="transmembrane region" description="Helical" evidence="7">
    <location>
        <begin position="197"/>
        <end position="215"/>
    </location>
</feature>
<feature type="transmembrane region" description="Helical" evidence="7">
    <location>
        <begin position="251"/>
        <end position="276"/>
    </location>
</feature>
<dbReference type="Gene3D" id="3.10.20.90">
    <property type="entry name" value="Phosphatidylinositol 3-kinase Catalytic Subunit, Chain A, domain 1"/>
    <property type="match status" value="1"/>
</dbReference>
<evidence type="ECO:0000256" key="3">
    <source>
        <dbReference type="ARBA" id="ARBA00022475"/>
    </source>
</evidence>
<evidence type="ECO:0000256" key="7">
    <source>
        <dbReference type="SAM" id="Phobius"/>
    </source>
</evidence>
<dbReference type="Pfam" id="PF08817">
    <property type="entry name" value="YukD"/>
    <property type="match status" value="1"/>
</dbReference>
<evidence type="ECO:0000259" key="8">
    <source>
        <dbReference type="Pfam" id="PF19053"/>
    </source>
</evidence>
<evidence type="ECO:0000256" key="1">
    <source>
        <dbReference type="ARBA" id="ARBA00004651"/>
    </source>
</evidence>
<comment type="similarity">
    <text evidence="2">Belongs to the EccD/Snm4 family.</text>
</comment>
<dbReference type="InterPro" id="IPR024962">
    <property type="entry name" value="YukD-like"/>
</dbReference>
<feature type="transmembrane region" description="Helical" evidence="7">
    <location>
        <begin position="297"/>
        <end position="318"/>
    </location>
</feature>
<dbReference type="InterPro" id="IPR044049">
    <property type="entry name" value="EccD_transm"/>
</dbReference>
<protein>
    <recommendedName>
        <fullName evidence="8">EccD-like transmembrane domain-containing protein</fullName>
    </recommendedName>
</protein>
<feature type="transmembrane region" description="Helical" evidence="7">
    <location>
        <begin position="169"/>
        <end position="191"/>
    </location>
</feature>
<feature type="domain" description="EccD-like transmembrane" evidence="8">
    <location>
        <begin position="113"/>
        <end position="437"/>
    </location>
</feature>
<dbReference type="Pfam" id="PF19053">
    <property type="entry name" value="EccD"/>
    <property type="match status" value="1"/>
</dbReference>
<accession>A0ABP7GA33</accession>
<feature type="transmembrane region" description="Helical" evidence="7">
    <location>
        <begin position="324"/>
        <end position="341"/>
    </location>
</feature>
<dbReference type="Proteomes" id="UP001500908">
    <property type="component" value="Unassembled WGS sequence"/>
</dbReference>
<comment type="caution">
    <text evidence="9">The sequence shown here is derived from an EMBL/GenBank/DDBJ whole genome shotgun (WGS) entry which is preliminary data.</text>
</comment>
<keyword evidence="10" id="KW-1185">Reference proteome</keyword>
<evidence type="ECO:0000256" key="6">
    <source>
        <dbReference type="ARBA" id="ARBA00023136"/>
    </source>
</evidence>
<reference evidence="10" key="1">
    <citation type="journal article" date="2019" name="Int. J. Syst. Evol. Microbiol.">
        <title>The Global Catalogue of Microorganisms (GCM) 10K type strain sequencing project: providing services to taxonomists for standard genome sequencing and annotation.</title>
        <authorList>
            <consortium name="The Broad Institute Genomics Platform"/>
            <consortium name="The Broad Institute Genome Sequencing Center for Infectious Disease"/>
            <person name="Wu L."/>
            <person name="Ma J."/>
        </authorList>
    </citation>
    <scope>NUCLEOTIDE SEQUENCE [LARGE SCALE GENOMIC DNA]</scope>
    <source>
        <strain evidence="10">JCM 17137</strain>
    </source>
</reference>
<feature type="transmembrane region" description="Helical" evidence="7">
    <location>
        <begin position="138"/>
        <end position="162"/>
    </location>
</feature>
<keyword evidence="6 7" id="KW-0472">Membrane</keyword>
<organism evidence="9 10">
    <name type="scientific">Salinactinospora qingdaonensis</name>
    <dbReference type="NCBI Taxonomy" id="702744"/>
    <lineage>
        <taxon>Bacteria</taxon>
        <taxon>Bacillati</taxon>
        <taxon>Actinomycetota</taxon>
        <taxon>Actinomycetes</taxon>
        <taxon>Streptosporangiales</taxon>
        <taxon>Nocardiopsidaceae</taxon>
        <taxon>Salinactinospora</taxon>
    </lineage>
</organism>
<feature type="transmembrane region" description="Helical" evidence="7">
    <location>
        <begin position="222"/>
        <end position="245"/>
    </location>
</feature>
<dbReference type="InterPro" id="IPR006707">
    <property type="entry name" value="T7SS_EccD"/>
</dbReference>
<evidence type="ECO:0000256" key="5">
    <source>
        <dbReference type="ARBA" id="ARBA00022989"/>
    </source>
</evidence>
<evidence type="ECO:0000313" key="10">
    <source>
        <dbReference type="Proteomes" id="UP001500908"/>
    </source>
</evidence>
<dbReference type="EMBL" id="BAABDD010000029">
    <property type="protein sequence ID" value="GAA3759885.1"/>
    <property type="molecule type" value="Genomic_DNA"/>
</dbReference>
<feature type="transmembrane region" description="Helical" evidence="7">
    <location>
        <begin position="417"/>
        <end position="434"/>
    </location>
</feature>
<keyword evidence="4 7" id="KW-0812">Transmembrane</keyword>
<keyword evidence="5 7" id="KW-1133">Transmembrane helix</keyword>
<evidence type="ECO:0000256" key="2">
    <source>
        <dbReference type="ARBA" id="ARBA00006162"/>
    </source>
</evidence>
<proteinExistence type="inferred from homology"/>
<evidence type="ECO:0000313" key="9">
    <source>
        <dbReference type="EMBL" id="GAA3759885.1"/>
    </source>
</evidence>
<feature type="transmembrane region" description="Helical" evidence="7">
    <location>
        <begin position="376"/>
        <end position="396"/>
    </location>
</feature>
<gene>
    <name evidence="9" type="ORF">GCM10022402_42290</name>
</gene>
<comment type="subcellular location">
    <subcellularLocation>
        <location evidence="1">Cell membrane</location>
        <topology evidence="1">Multi-pass membrane protein</topology>
    </subcellularLocation>
</comment>
<keyword evidence="3" id="KW-1003">Cell membrane</keyword>
<dbReference type="NCBIfam" id="TIGR03920">
    <property type="entry name" value="T7SS_EccD"/>
    <property type="match status" value="1"/>
</dbReference>
<feature type="transmembrane region" description="Helical" evidence="7">
    <location>
        <begin position="114"/>
        <end position="132"/>
    </location>
</feature>
<feature type="transmembrane region" description="Helical" evidence="7">
    <location>
        <begin position="353"/>
        <end position="370"/>
    </location>
</feature>
<dbReference type="RefSeq" id="WP_344975326.1">
    <property type="nucleotide sequence ID" value="NZ_BAABDD010000029.1"/>
</dbReference>